<keyword evidence="2" id="KW-1185">Reference proteome</keyword>
<dbReference type="AlphaFoldDB" id="A0A1Y5U4N8"/>
<dbReference type="EMBL" id="FWFR01000006">
    <property type="protein sequence ID" value="SLN77166.1"/>
    <property type="molecule type" value="Genomic_DNA"/>
</dbReference>
<name>A0A1Y5U4N8_9PROT</name>
<organism evidence="1 2">
    <name type="scientific">Oceanibacterium hippocampi</name>
    <dbReference type="NCBI Taxonomy" id="745714"/>
    <lineage>
        <taxon>Bacteria</taxon>
        <taxon>Pseudomonadati</taxon>
        <taxon>Pseudomonadota</taxon>
        <taxon>Alphaproteobacteria</taxon>
        <taxon>Sneathiellales</taxon>
        <taxon>Sneathiellaceae</taxon>
        <taxon>Oceanibacterium</taxon>
    </lineage>
</organism>
<reference evidence="1 2" key="1">
    <citation type="submission" date="2017-03" db="EMBL/GenBank/DDBJ databases">
        <authorList>
            <person name="Afonso C.L."/>
            <person name="Miller P.J."/>
            <person name="Scott M.A."/>
            <person name="Spackman E."/>
            <person name="Goraichik I."/>
            <person name="Dimitrov K.M."/>
            <person name="Suarez D.L."/>
            <person name="Swayne D.E."/>
        </authorList>
    </citation>
    <scope>NUCLEOTIDE SEQUENCE [LARGE SCALE GENOMIC DNA]</scope>
    <source>
        <strain evidence="1 2">CECT 7691</strain>
    </source>
</reference>
<dbReference type="InterPro" id="IPR019285">
    <property type="entry name" value="DUF2336"/>
</dbReference>
<dbReference type="InParanoid" id="A0A1Y5U4N8"/>
<evidence type="ECO:0000313" key="1">
    <source>
        <dbReference type="EMBL" id="SLN77166.1"/>
    </source>
</evidence>
<sequence length="364" mass="39250">MSEVPEAQFNVSPDLVSPARLRSAEGRRHLFGELSGTLVRGSANLTPAERRLTEEILCQLLSSVEVSVRLGLAEQIADMPEPPRDLAIALANDAIEVATPVILRCTALTDNDLLDLIRARDLPHQLAVAVRENIGEAVTEALVEIGDPKLIEALVDNLTARISTSVMCQLIDLAADNAALHGPLSRRRDIDSDNAKKLYLTVSLDLKRDIYRNFDLQGLVAEPLDAVLGTALNPDRAARPDLLIGKLHAAGQLTAGFLVKCLRDDNVELFELGLARRLNMAPALARHIVRNGSLDELIAACRAISIDRLVFGSIFDALAGARASNALAAANGREAVLAAYGQMSAEDADRILTDAGQEFQQRLN</sequence>
<accession>A0A1Y5U4N8</accession>
<dbReference type="Pfam" id="PF10098">
    <property type="entry name" value="DUF2336"/>
    <property type="match status" value="1"/>
</dbReference>
<dbReference type="Proteomes" id="UP000193200">
    <property type="component" value="Unassembled WGS sequence"/>
</dbReference>
<proteinExistence type="predicted"/>
<protein>
    <recommendedName>
        <fullName evidence="3">DUF2336 domain-containing protein</fullName>
    </recommendedName>
</protein>
<gene>
    <name evidence="1" type="ORF">OCH7691_04314</name>
</gene>
<evidence type="ECO:0008006" key="3">
    <source>
        <dbReference type="Google" id="ProtNLM"/>
    </source>
</evidence>
<evidence type="ECO:0000313" key="2">
    <source>
        <dbReference type="Proteomes" id="UP000193200"/>
    </source>
</evidence>